<dbReference type="OrthoDB" id="3242798at2"/>
<accession>A0A1T3NXR1</accession>
<dbReference type="eggNOG" id="COG0212">
    <property type="taxonomic scope" value="Bacteria"/>
</dbReference>
<feature type="binding site" evidence="4">
    <location>
        <begin position="8"/>
        <end position="12"/>
    </location>
    <ligand>
        <name>ATP</name>
        <dbReference type="ChEBI" id="CHEBI:30616"/>
    </ligand>
</feature>
<dbReference type="GO" id="GO:0009396">
    <property type="term" value="P:folic acid-containing compound biosynthetic process"/>
    <property type="evidence" value="ECO:0007669"/>
    <property type="project" value="TreeGrafter"/>
</dbReference>
<evidence type="ECO:0000256" key="2">
    <source>
        <dbReference type="ARBA" id="ARBA00022741"/>
    </source>
</evidence>
<comment type="catalytic activity">
    <reaction evidence="5">
        <text>(6S)-5-formyl-5,6,7,8-tetrahydrofolate + ATP = (6R)-5,10-methenyltetrahydrofolate + ADP + phosphate</text>
        <dbReference type="Rhea" id="RHEA:10488"/>
        <dbReference type="ChEBI" id="CHEBI:30616"/>
        <dbReference type="ChEBI" id="CHEBI:43474"/>
        <dbReference type="ChEBI" id="CHEBI:57455"/>
        <dbReference type="ChEBI" id="CHEBI:57457"/>
        <dbReference type="ChEBI" id="CHEBI:456216"/>
        <dbReference type="EC" id="6.3.3.2"/>
    </reaction>
</comment>
<dbReference type="Gene3D" id="3.40.50.10420">
    <property type="entry name" value="NagB/RpiA/CoA transferase-like"/>
    <property type="match status" value="1"/>
</dbReference>
<comment type="caution">
    <text evidence="6">The sequence shown here is derived from an EMBL/GenBank/DDBJ whole genome shotgun (WGS) entry which is preliminary data.</text>
</comment>
<dbReference type="PIRSF" id="PIRSF006806">
    <property type="entry name" value="FTHF_cligase"/>
    <property type="match status" value="1"/>
</dbReference>
<evidence type="ECO:0000313" key="6">
    <source>
        <dbReference type="EMBL" id="OPC81613.1"/>
    </source>
</evidence>
<feature type="binding site" evidence="4">
    <location>
        <position position="59"/>
    </location>
    <ligand>
        <name>substrate</name>
    </ligand>
</feature>
<dbReference type="SUPFAM" id="SSF100950">
    <property type="entry name" value="NagB/RpiA/CoA transferase-like"/>
    <property type="match status" value="1"/>
</dbReference>
<dbReference type="InterPro" id="IPR037171">
    <property type="entry name" value="NagB/RpiA_transferase-like"/>
</dbReference>
<dbReference type="PANTHER" id="PTHR23407">
    <property type="entry name" value="ATPASE INHIBITOR/5-FORMYLTETRAHYDROFOLATE CYCLO-LIGASE"/>
    <property type="match status" value="1"/>
</dbReference>
<dbReference type="PANTHER" id="PTHR23407:SF1">
    <property type="entry name" value="5-FORMYLTETRAHYDROFOLATE CYCLO-LIGASE"/>
    <property type="match status" value="1"/>
</dbReference>
<dbReference type="NCBIfam" id="TIGR02727">
    <property type="entry name" value="MTHFS_bact"/>
    <property type="match status" value="1"/>
</dbReference>
<keyword evidence="5" id="KW-0460">Magnesium</keyword>
<dbReference type="GO" id="GO:0005524">
    <property type="term" value="F:ATP binding"/>
    <property type="evidence" value="ECO:0007669"/>
    <property type="project" value="UniProtKB-KW"/>
</dbReference>
<proteinExistence type="inferred from homology"/>
<dbReference type="EMBL" id="MWQN01000001">
    <property type="protein sequence ID" value="OPC81613.1"/>
    <property type="molecule type" value="Genomic_DNA"/>
</dbReference>
<keyword evidence="5" id="KW-0479">Metal-binding</keyword>
<dbReference type="RefSeq" id="WP_078975893.1">
    <property type="nucleotide sequence ID" value="NZ_MWQN01000001.1"/>
</dbReference>
<comment type="similarity">
    <text evidence="1 5">Belongs to the 5-formyltetrahydrofolate cyclo-ligase family.</text>
</comment>
<feature type="binding site" evidence="4">
    <location>
        <begin position="138"/>
        <end position="146"/>
    </location>
    <ligand>
        <name>ATP</name>
        <dbReference type="ChEBI" id="CHEBI:30616"/>
    </ligand>
</feature>
<dbReference type="GO" id="GO:0046872">
    <property type="term" value="F:metal ion binding"/>
    <property type="evidence" value="ECO:0007669"/>
    <property type="project" value="UniProtKB-KW"/>
</dbReference>
<keyword evidence="2 4" id="KW-0547">Nucleotide-binding</keyword>
<evidence type="ECO:0000313" key="7">
    <source>
        <dbReference type="Proteomes" id="UP000190037"/>
    </source>
</evidence>
<reference evidence="6 7" key="1">
    <citation type="submission" date="2017-03" db="EMBL/GenBank/DDBJ databases">
        <title>Draft genome sequence of Streptomyces scabrisporus NF3, endophyte isolated from Amphipterygium adstringens.</title>
        <authorList>
            <person name="Vazquez M."/>
            <person name="Ceapa C.D."/>
            <person name="Rodriguez Luna D."/>
            <person name="Sanchez Esquivel S."/>
        </authorList>
    </citation>
    <scope>NUCLEOTIDE SEQUENCE [LARGE SCALE GENOMIC DNA]</scope>
    <source>
        <strain evidence="6 7">NF3</strain>
    </source>
</reference>
<dbReference type="EC" id="6.3.3.2" evidence="5"/>
<evidence type="ECO:0000256" key="3">
    <source>
        <dbReference type="ARBA" id="ARBA00022840"/>
    </source>
</evidence>
<keyword evidence="3 4" id="KW-0067">ATP-binding</keyword>
<dbReference type="AlphaFoldDB" id="A0A1T3NXR1"/>
<comment type="cofactor">
    <cofactor evidence="5">
        <name>Mg(2+)</name>
        <dbReference type="ChEBI" id="CHEBI:18420"/>
    </cofactor>
</comment>
<evidence type="ECO:0000256" key="1">
    <source>
        <dbReference type="ARBA" id="ARBA00010638"/>
    </source>
</evidence>
<dbReference type="InterPro" id="IPR024185">
    <property type="entry name" value="FTHF_cligase-like_sf"/>
</dbReference>
<dbReference type="InterPro" id="IPR002698">
    <property type="entry name" value="FTHF_cligase"/>
</dbReference>
<organism evidence="6 7">
    <name type="scientific">Embleya scabrispora</name>
    <dbReference type="NCBI Taxonomy" id="159449"/>
    <lineage>
        <taxon>Bacteria</taxon>
        <taxon>Bacillati</taxon>
        <taxon>Actinomycetota</taxon>
        <taxon>Actinomycetes</taxon>
        <taxon>Kitasatosporales</taxon>
        <taxon>Streptomycetaceae</taxon>
        <taxon>Embleya</taxon>
    </lineage>
</organism>
<gene>
    <name evidence="6" type="ORF">B4N89_12235</name>
</gene>
<dbReference type="STRING" id="159449.B4N89_12235"/>
<name>A0A1T3NXR1_9ACTN</name>
<keyword evidence="6" id="KW-0436">Ligase</keyword>
<dbReference type="Proteomes" id="UP000190037">
    <property type="component" value="Unassembled WGS sequence"/>
</dbReference>
<protein>
    <recommendedName>
        <fullName evidence="5">5-formyltetrahydrofolate cyclo-ligase</fullName>
        <ecNumber evidence="5">6.3.3.2</ecNumber>
    </recommendedName>
</protein>
<dbReference type="GO" id="GO:0035999">
    <property type="term" value="P:tetrahydrofolate interconversion"/>
    <property type="evidence" value="ECO:0007669"/>
    <property type="project" value="TreeGrafter"/>
</dbReference>
<sequence>MKDILNDKATLRSQLMNSRSRVGSDRRVAASRALRDALLALPEIAAAGTVAAYVPVGSEPGGRDLAEDLAAGSTRRVLLPVLLADDDLDWALYEGPASLVPAGRGLREPIGPRLGPEGVRTADVLVVPGLAVDRRGMRLGRGGGSYDRALARAPKAAVTVVLLYDGEVLDEVPAEPHDVPVDIAVTPAAVYRFTR</sequence>
<evidence type="ECO:0000256" key="4">
    <source>
        <dbReference type="PIRSR" id="PIRSR006806-1"/>
    </source>
</evidence>
<dbReference type="Pfam" id="PF01812">
    <property type="entry name" value="5-FTHF_cyc-lig"/>
    <property type="match status" value="1"/>
</dbReference>
<keyword evidence="7" id="KW-1185">Reference proteome</keyword>
<dbReference type="GO" id="GO:0030272">
    <property type="term" value="F:5-formyltetrahydrofolate cyclo-ligase activity"/>
    <property type="evidence" value="ECO:0007669"/>
    <property type="project" value="UniProtKB-EC"/>
</dbReference>
<feature type="binding site" evidence="4">
    <location>
        <position position="54"/>
    </location>
    <ligand>
        <name>substrate</name>
    </ligand>
</feature>
<evidence type="ECO:0000256" key="5">
    <source>
        <dbReference type="RuleBase" id="RU361279"/>
    </source>
</evidence>